<dbReference type="SUPFAM" id="SSF52540">
    <property type="entry name" value="P-loop containing nucleoside triphosphate hydrolases"/>
    <property type="match status" value="1"/>
</dbReference>
<proteinExistence type="predicted"/>
<dbReference type="Proteomes" id="UP001251374">
    <property type="component" value="Unassembled WGS sequence"/>
</dbReference>
<comment type="caution">
    <text evidence="1">The sequence shown here is derived from an EMBL/GenBank/DDBJ whole genome shotgun (WGS) entry which is preliminary data.</text>
</comment>
<dbReference type="Gene3D" id="3.40.50.300">
    <property type="entry name" value="P-loop containing nucleotide triphosphate hydrolases"/>
    <property type="match status" value="1"/>
</dbReference>
<dbReference type="EMBL" id="JARWAM010000006">
    <property type="protein sequence ID" value="MDR5905661.1"/>
    <property type="molecule type" value="Genomic_DNA"/>
</dbReference>
<name>A0ABU1HDV9_9GAMM</name>
<evidence type="ECO:0000313" key="1">
    <source>
        <dbReference type="EMBL" id="MDR5905661.1"/>
    </source>
</evidence>
<organism evidence="1 2">
    <name type="scientific">Franzmannia qiaohouensis</name>
    <dbReference type="NCBI Taxonomy" id="1329370"/>
    <lineage>
        <taxon>Bacteria</taxon>
        <taxon>Pseudomonadati</taxon>
        <taxon>Pseudomonadota</taxon>
        <taxon>Gammaproteobacteria</taxon>
        <taxon>Oceanospirillales</taxon>
        <taxon>Halomonadaceae</taxon>
        <taxon>Franzmannia</taxon>
    </lineage>
</organism>
<accession>A0ABU1HDV9</accession>
<evidence type="ECO:0000313" key="2">
    <source>
        <dbReference type="Proteomes" id="UP001251374"/>
    </source>
</evidence>
<evidence type="ECO:0008006" key="3">
    <source>
        <dbReference type="Google" id="ProtNLM"/>
    </source>
</evidence>
<keyword evidence="2" id="KW-1185">Reference proteome</keyword>
<gene>
    <name evidence="1" type="ORF">QC821_10285</name>
</gene>
<dbReference type="RefSeq" id="WP_309720610.1">
    <property type="nucleotide sequence ID" value="NZ_JARWAM010000006.1"/>
</dbReference>
<reference evidence="1 2" key="1">
    <citation type="submission" date="2023-04" db="EMBL/GenBank/DDBJ databases">
        <title>A long-awaited taxogenomic arrangement of the family Halomonadaceae.</title>
        <authorList>
            <person name="De La Haba R."/>
            <person name="Chuvochina M."/>
            <person name="Wittouck S."/>
            <person name="Arahal D.R."/>
            <person name="Sanchez-Porro C."/>
            <person name="Hugenholtz P."/>
            <person name="Ventosa A."/>
        </authorList>
    </citation>
    <scope>NUCLEOTIDE SEQUENCE [LARGE SCALE GENOMIC DNA]</scope>
    <source>
        <strain evidence="1 2">DSM 26770</strain>
    </source>
</reference>
<sequence length="589" mass="68260">MSVTINFNRLFVSSDSHNLCFFDEFSSGVNIISGRNTSGKSSLLQSLLFAFGVNDVRENLAEILSYNPIFRVDFTKTVDGVKEEYTIIREPKSIYVREPKGRVVPFHGIDADNSVEHVKLKDYIRDLVGFTLLLEQKGELKSAPLESMFLPYYISQSVGWVYLRESFSNLQYYKGFKDDYLDYYLGINNSFDRVEYRELTRKKARLTADIQNLNRYSKKAEFQFSNLVDETFGEKAEEYIESYVKKSNSLEEERIKYIKLCNELSLLQNHHKILKRTRSNVNSQKYNDIDRCPACTQVLSYSLEGLYSHYQKYNDTVELESHIADKLTTKKSQIHSSNKVIEKFRKEIHDGYSVLLSKNVDGVTFDQWVDNKANIKLYKKMQKDIGDSENELDAVRSSINSMNTEQETVSARKTKERDFKRIFSYYTAQLKLNPLADSRYLNIYSINSFPRQGVELHKTVMAYHFALNAIIAKTKIAHRLPFLLDAIFKEDIDETNLKTILSFVSNNLPEDTQTFVSISEHVRSDAEVRYSKDIKPIEKISVKDVKDAYFPEKSKLIYIGGGELERGFLSQSLEDYQELHDETIDLTAI</sequence>
<dbReference type="InterPro" id="IPR027417">
    <property type="entry name" value="P-loop_NTPase"/>
</dbReference>
<protein>
    <recommendedName>
        <fullName evidence="3">Rad50/SbcC-type AAA domain-containing protein</fullName>
    </recommendedName>
</protein>